<evidence type="ECO:0000256" key="5">
    <source>
        <dbReference type="ARBA" id="ARBA00022519"/>
    </source>
</evidence>
<gene>
    <name evidence="13" type="ORF">HMPREF9718_01740</name>
</gene>
<dbReference type="InterPro" id="IPR037682">
    <property type="entry name" value="TonB_C"/>
</dbReference>
<evidence type="ECO:0000256" key="7">
    <source>
        <dbReference type="ARBA" id="ARBA00022927"/>
    </source>
</evidence>
<dbReference type="GO" id="GO:0055085">
    <property type="term" value="P:transmembrane transport"/>
    <property type="evidence" value="ECO:0007669"/>
    <property type="project" value="InterPro"/>
</dbReference>
<dbReference type="PANTHER" id="PTHR33446">
    <property type="entry name" value="PROTEIN TONB-RELATED"/>
    <property type="match status" value="1"/>
</dbReference>
<evidence type="ECO:0000256" key="8">
    <source>
        <dbReference type="ARBA" id="ARBA00022989"/>
    </source>
</evidence>
<reference evidence="13 14" key="1">
    <citation type="submission" date="2012-09" db="EMBL/GenBank/DDBJ databases">
        <title>The Genome Sequence of Sphingobium yanoikuyae ATCC 51230.</title>
        <authorList>
            <consortium name="The Broad Institute Genome Sequencing Platform"/>
            <person name="Earl A."/>
            <person name="Ward D."/>
            <person name="Feldgarden M."/>
            <person name="Gevers D."/>
            <person name="Huys G."/>
            <person name="Walker B."/>
            <person name="Young S.K."/>
            <person name="Zeng Q."/>
            <person name="Gargeya S."/>
            <person name="Fitzgerald M."/>
            <person name="Haas B."/>
            <person name="Abouelleil A."/>
            <person name="Alvarado L."/>
            <person name="Arachchi H.M."/>
            <person name="Berlin A.M."/>
            <person name="Chapman S.B."/>
            <person name="Goldberg J."/>
            <person name="Griggs A."/>
            <person name="Gujja S."/>
            <person name="Hansen M."/>
            <person name="Howarth C."/>
            <person name="Imamovic A."/>
            <person name="Larimer J."/>
            <person name="McCowen C."/>
            <person name="Montmayeur A."/>
            <person name="Murphy C."/>
            <person name="Neiman D."/>
            <person name="Pearson M."/>
            <person name="Priest M."/>
            <person name="Roberts A."/>
            <person name="Saif S."/>
            <person name="Shea T."/>
            <person name="Sisk P."/>
            <person name="Sykes S."/>
            <person name="Wortman J."/>
            <person name="Nusbaum C."/>
            <person name="Birren B."/>
        </authorList>
    </citation>
    <scope>NUCLEOTIDE SEQUENCE [LARGE SCALE GENOMIC DNA]</scope>
    <source>
        <strain evidence="13 14">ATCC 51230</strain>
    </source>
</reference>
<keyword evidence="5" id="KW-0997">Cell inner membrane</keyword>
<dbReference type="AlphaFoldDB" id="K9D5H3"/>
<comment type="caution">
    <text evidence="13">The sequence shown here is derived from an EMBL/GenBank/DDBJ whole genome shotgun (WGS) entry which is preliminary data.</text>
</comment>
<evidence type="ECO:0000256" key="10">
    <source>
        <dbReference type="SAM" id="MobiDB-lite"/>
    </source>
</evidence>
<comment type="subcellular location">
    <subcellularLocation>
        <location evidence="1">Cell inner membrane</location>
        <topology evidence="1">Single-pass membrane protein</topology>
        <orientation evidence="1">Periplasmic side</orientation>
    </subcellularLocation>
</comment>
<dbReference type="SUPFAM" id="SSF74653">
    <property type="entry name" value="TolA/TonB C-terminal domain"/>
    <property type="match status" value="1"/>
</dbReference>
<keyword evidence="6 11" id="KW-0812">Transmembrane</keyword>
<feature type="transmembrane region" description="Helical" evidence="11">
    <location>
        <begin position="65"/>
        <end position="86"/>
    </location>
</feature>
<dbReference type="HOGENOM" id="CLU_076333_2_2_5"/>
<keyword evidence="8 11" id="KW-1133">Transmembrane helix</keyword>
<feature type="region of interest" description="Disordered" evidence="10">
    <location>
        <begin position="29"/>
        <end position="53"/>
    </location>
</feature>
<comment type="similarity">
    <text evidence="2">Belongs to the TonB family.</text>
</comment>
<name>K9D5H3_SPHYA</name>
<dbReference type="GO" id="GO:0015031">
    <property type="term" value="P:protein transport"/>
    <property type="evidence" value="ECO:0007669"/>
    <property type="project" value="UniProtKB-KW"/>
</dbReference>
<dbReference type="Proteomes" id="UP000009887">
    <property type="component" value="Unassembled WGS sequence"/>
</dbReference>
<proteinExistence type="inferred from homology"/>
<dbReference type="GO" id="GO:0098797">
    <property type="term" value="C:plasma membrane protein complex"/>
    <property type="evidence" value="ECO:0007669"/>
    <property type="project" value="TreeGrafter"/>
</dbReference>
<evidence type="ECO:0000256" key="1">
    <source>
        <dbReference type="ARBA" id="ARBA00004383"/>
    </source>
</evidence>
<evidence type="ECO:0000256" key="9">
    <source>
        <dbReference type="ARBA" id="ARBA00023136"/>
    </source>
</evidence>
<protein>
    <submittedName>
        <fullName evidence="13">TonB family domain-containing protein</fullName>
    </submittedName>
</protein>
<evidence type="ECO:0000256" key="3">
    <source>
        <dbReference type="ARBA" id="ARBA00022448"/>
    </source>
</evidence>
<organism evidence="13 14">
    <name type="scientific">Sphingobium yanoikuyae ATCC 51230</name>
    <dbReference type="NCBI Taxonomy" id="883163"/>
    <lineage>
        <taxon>Bacteria</taxon>
        <taxon>Pseudomonadati</taxon>
        <taxon>Pseudomonadota</taxon>
        <taxon>Alphaproteobacteria</taxon>
        <taxon>Sphingomonadales</taxon>
        <taxon>Sphingomonadaceae</taxon>
        <taxon>Sphingobium</taxon>
    </lineage>
</organism>
<dbReference type="Pfam" id="PF03544">
    <property type="entry name" value="TonB_C"/>
    <property type="match status" value="1"/>
</dbReference>
<dbReference type="Gene3D" id="3.30.1150.10">
    <property type="match status" value="1"/>
</dbReference>
<keyword evidence="14" id="KW-1185">Reference proteome</keyword>
<evidence type="ECO:0000256" key="2">
    <source>
        <dbReference type="ARBA" id="ARBA00006555"/>
    </source>
</evidence>
<keyword evidence="3" id="KW-0813">Transport</keyword>
<dbReference type="InterPro" id="IPR006260">
    <property type="entry name" value="TonB/TolA_C"/>
</dbReference>
<dbReference type="NCBIfam" id="TIGR01352">
    <property type="entry name" value="tonB_Cterm"/>
    <property type="match status" value="1"/>
</dbReference>
<evidence type="ECO:0000256" key="6">
    <source>
        <dbReference type="ARBA" id="ARBA00022692"/>
    </source>
</evidence>
<evidence type="ECO:0000256" key="11">
    <source>
        <dbReference type="SAM" id="Phobius"/>
    </source>
</evidence>
<accession>K9D5H3</accession>
<evidence type="ECO:0000259" key="12">
    <source>
        <dbReference type="PROSITE" id="PS52015"/>
    </source>
</evidence>
<dbReference type="GO" id="GO:0031992">
    <property type="term" value="F:energy transducer activity"/>
    <property type="evidence" value="ECO:0007669"/>
    <property type="project" value="TreeGrafter"/>
</dbReference>
<feature type="compositionally biased region" description="Basic and acidic residues" evidence="10">
    <location>
        <begin position="121"/>
        <end position="132"/>
    </location>
</feature>
<dbReference type="PANTHER" id="PTHR33446:SF2">
    <property type="entry name" value="PROTEIN TONB"/>
    <property type="match status" value="1"/>
</dbReference>
<dbReference type="EMBL" id="AGZU01000008">
    <property type="protein sequence ID" value="EKU74212.1"/>
    <property type="molecule type" value="Genomic_DNA"/>
</dbReference>
<feature type="domain" description="TonB C-terminal" evidence="12">
    <location>
        <begin position="190"/>
        <end position="281"/>
    </location>
</feature>
<evidence type="ECO:0000256" key="4">
    <source>
        <dbReference type="ARBA" id="ARBA00022475"/>
    </source>
</evidence>
<feature type="region of interest" description="Disordered" evidence="10">
    <location>
        <begin position="110"/>
        <end position="161"/>
    </location>
</feature>
<dbReference type="PROSITE" id="PS52015">
    <property type="entry name" value="TONB_CTD"/>
    <property type="match status" value="1"/>
</dbReference>
<sequence length="281" mass="30805">MRHADCADAAQRLADRASKGSAGCIALQSSASLPPPIPQHGPASGKRQAHHGRYSDRPIHWHTRLSGISGTAMIFALMLGCVAFRWQRQPIIATASPPLVVTLQPLAAPPEPVEEVPEGPRQVERRQQKAQERLLPSPPDILLPRLAPLSPPTHDPVEPAQAVDPIPETMAPKSVPAPPARQASSRQDMTWEAALLAHLEKYRRYPATARNRREQGVTYVTFHMNRAGMVLSNRITRSSGSVLLDRAALETLKRAQPLPPIPADRSDPLELSVSVEFFINR</sequence>
<keyword evidence="4" id="KW-1003">Cell membrane</keyword>
<dbReference type="PATRIC" id="fig|883163.3.peg.1782"/>
<evidence type="ECO:0000313" key="14">
    <source>
        <dbReference type="Proteomes" id="UP000009887"/>
    </source>
</evidence>
<keyword evidence="9 11" id="KW-0472">Membrane</keyword>
<dbReference type="InterPro" id="IPR051045">
    <property type="entry name" value="TonB-dependent_transducer"/>
</dbReference>
<keyword evidence="7" id="KW-0653">Protein transport</keyword>
<evidence type="ECO:0000313" key="13">
    <source>
        <dbReference type="EMBL" id="EKU74212.1"/>
    </source>
</evidence>